<dbReference type="InterPro" id="IPR013105">
    <property type="entry name" value="TPR_2"/>
</dbReference>
<dbReference type="RefSeq" id="WP_134748621.1">
    <property type="nucleotide sequence ID" value="NZ_MYFO02000001.1"/>
</dbReference>
<dbReference type="SMART" id="SM00028">
    <property type="entry name" value="TPR"/>
    <property type="match status" value="6"/>
</dbReference>
<accession>A0A4Y8QA60</accession>
<feature type="repeat" description="TPR" evidence="3">
    <location>
        <begin position="189"/>
        <end position="222"/>
    </location>
</feature>
<proteinExistence type="predicted"/>
<feature type="repeat" description="TPR" evidence="3">
    <location>
        <begin position="155"/>
        <end position="188"/>
    </location>
</feature>
<organism evidence="4 5">
    <name type="scientific">Paenibacillus athensensis</name>
    <dbReference type="NCBI Taxonomy" id="1967502"/>
    <lineage>
        <taxon>Bacteria</taxon>
        <taxon>Bacillati</taxon>
        <taxon>Bacillota</taxon>
        <taxon>Bacilli</taxon>
        <taxon>Bacillales</taxon>
        <taxon>Paenibacillaceae</taxon>
        <taxon>Paenibacillus</taxon>
    </lineage>
</organism>
<evidence type="ECO:0000313" key="4">
    <source>
        <dbReference type="EMBL" id="TFE91777.1"/>
    </source>
</evidence>
<comment type="caution">
    <text evidence="4">The sequence shown here is derived from an EMBL/GenBank/DDBJ whole genome shotgun (WGS) entry which is preliminary data.</text>
</comment>
<evidence type="ECO:0000256" key="3">
    <source>
        <dbReference type="PROSITE-ProRule" id="PRU00339"/>
    </source>
</evidence>
<dbReference type="InterPro" id="IPR050498">
    <property type="entry name" value="Ycf3"/>
</dbReference>
<protein>
    <submittedName>
        <fullName evidence="4">Uncharacterized protein</fullName>
    </submittedName>
</protein>
<feature type="repeat" description="TPR" evidence="3">
    <location>
        <begin position="55"/>
        <end position="88"/>
    </location>
</feature>
<keyword evidence="1" id="KW-0677">Repeat</keyword>
<dbReference type="PROSITE" id="PS50005">
    <property type="entry name" value="TPR"/>
    <property type="match status" value="4"/>
</dbReference>
<reference evidence="4 5" key="1">
    <citation type="submission" date="2017-03" db="EMBL/GenBank/DDBJ databases">
        <title>Isolation of Levoglucosan Utilizing Bacteria.</title>
        <authorList>
            <person name="Arya A.S."/>
        </authorList>
    </citation>
    <scope>NUCLEOTIDE SEQUENCE [LARGE SCALE GENOMIC DNA]</scope>
    <source>
        <strain evidence="4 5">MEC069</strain>
    </source>
</reference>
<evidence type="ECO:0000256" key="2">
    <source>
        <dbReference type="ARBA" id="ARBA00022803"/>
    </source>
</evidence>
<dbReference type="Pfam" id="PF13432">
    <property type="entry name" value="TPR_16"/>
    <property type="match status" value="1"/>
</dbReference>
<dbReference type="OrthoDB" id="9816462at2"/>
<dbReference type="Gene3D" id="1.25.40.10">
    <property type="entry name" value="Tetratricopeptide repeat domain"/>
    <property type="match status" value="3"/>
</dbReference>
<dbReference type="EMBL" id="MYFO01000001">
    <property type="protein sequence ID" value="TFE91777.1"/>
    <property type="molecule type" value="Genomic_DNA"/>
</dbReference>
<dbReference type="Proteomes" id="UP000298246">
    <property type="component" value="Unassembled WGS sequence"/>
</dbReference>
<dbReference type="Pfam" id="PF07719">
    <property type="entry name" value="TPR_2"/>
    <property type="match status" value="1"/>
</dbReference>
<dbReference type="InterPro" id="IPR011990">
    <property type="entry name" value="TPR-like_helical_dom_sf"/>
</dbReference>
<dbReference type="Pfam" id="PF14559">
    <property type="entry name" value="TPR_19"/>
    <property type="match status" value="1"/>
</dbReference>
<dbReference type="AlphaFoldDB" id="A0A4Y8QA60"/>
<evidence type="ECO:0000313" key="5">
    <source>
        <dbReference type="Proteomes" id="UP000298246"/>
    </source>
</evidence>
<dbReference type="InterPro" id="IPR019734">
    <property type="entry name" value="TPR_rpt"/>
</dbReference>
<keyword evidence="5" id="KW-1185">Reference proteome</keyword>
<dbReference type="PANTHER" id="PTHR44858:SF1">
    <property type="entry name" value="UDP-N-ACETYLGLUCOSAMINE--PEPTIDE N-ACETYLGLUCOSAMINYLTRANSFERASE SPINDLY-RELATED"/>
    <property type="match status" value="1"/>
</dbReference>
<sequence>MKDRLLSVVEIMKYEWSRQVHANSFLYFSKLRETEPAAVQIERITHAITLHPTDAQAYYFRGLALYDSSSYDRAAADFTRCLRLDPGMRHVINCRGMCYYLLGDYDRALADFECSNSADVCNMFAYRADIYSRKGDVERALADLLRALELEPEHPDLIYRLGRLHAEAGRYEQVLASMDRLLAYHPASARAYGLRGEACLRLGRDEAALLDLTRSLELAPEDSRYAYCRGVAHFRLRRYEAALADFQQAFELGYAPLTRLLLYMGRTELALKHARAALERLNTAERQLKTDARLYYFRSQAHKELGDFVSYKLDLQRARHLNARIDQEAYAMDEQEL</sequence>
<evidence type="ECO:0000256" key="1">
    <source>
        <dbReference type="ARBA" id="ARBA00022737"/>
    </source>
</evidence>
<keyword evidence="2 3" id="KW-0802">TPR repeat</keyword>
<name>A0A4Y8QA60_9BACL</name>
<feature type="repeat" description="TPR" evidence="3">
    <location>
        <begin position="121"/>
        <end position="154"/>
    </location>
</feature>
<dbReference type="SUPFAM" id="SSF48452">
    <property type="entry name" value="TPR-like"/>
    <property type="match status" value="1"/>
</dbReference>
<gene>
    <name evidence="4" type="ORF">B5M42_00620</name>
</gene>
<dbReference type="PANTHER" id="PTHR44858">
    <property type="entry name" value="TETRATRICOPEPTIDE REPEAT PROTEIN 6"/>
    <property type="match status" value="1"/>
</dbReference>